<dbReference type="RefSeq" id="WP_263076313.1">
    <property type="nucleotide sequence ID" value="NZ_CP089977.1"/>
</dbReference>
<organism evidence="2 3">
    <name type="scientific">Moraxella nasicaprae</name>
    <dbReference type="NCBI Taxonomy" id="2904122"/>
    <lineage>
        <taxon>Bacteria</taxon>
        <taxon>Pseudomonadati</taxon>
        <taxon>Pseudomonadota</taxon>
        <taxon>Gammaproteobacteria</taxon>
        <taxon>Moraxellales</taxon>
        <taxon>Moraxellaceae</taxon>
        <taxon>Moraxella</taxon>
    </lineage>
</organism>
<dbReference type="Proteomes" id="UP001063782">
    <property type="component" value="Chromosome"/>
</dbReference>
<name>A0ABY6F4A6_9GAMM</name>
<protein>
    <submittedName>
        <fullName evidence="2">Minor capsid protein</fullName>
    </submittedName>
</protein>
<proteinExistence type="predicted"/>
<dbReference type="InterPro" id="IPR006528">
    <property type="entry name" value="Phage_head_morphogenesis_dom"/>
</dbReference>
<evidence type="ECO:0000259" key="1">
    <source>
        <dbReference type="Pfam" id="PF04233"/>
    </source>
</evidence>
<dbReference type="NCBIfam" id="TIGR01641">
    <property type="entry name" value="phageSPP1_gp7"/>
    <property type="match status" value="1"/>
</dbReference>
<evidence type="ECO:0000313" key="3">
    <source>
        <dbReference type="Proteomes" id="UP001063782"/>
    </source>
</evidence>
<keyword evidence="3" id="KW-1185">Reference proteome</keyword>
<dbReference type="Pfam" id="PF04233">
    <property type="entry name" value="Phage_Mu_F"/>
    <property type="match status" value="1"/>
</dbReference>
<reference evidence="2" key="1">
    <citation type="submission" date="2021-12" db="EMBL/GenBank/DDBJ databases">
        <title>taxonomy of Moraxella sp. ZY201224.</title>
        <authorList>
            <person name="Li F."/>
        </authorList>
    </citation>
    <scope>NUCLEOTIDE SEQUENCE</scope>
    <source>
        <strain evidence="2">ZY201224</strain>
    </source>
</reference>
<evidence type="ECO:0000313" key="2">
    <source>
        <dbReference type="EMBL" id="UXZ04817.1"/>
    </source>
</evidence>
<feature type="domain" description="Phage head morphogenesis" evidence="1">
    <location>
        <begin position="65"/>
        <end position="193"/>
    </location>
</feature>
<dbReference type="EMBL" id="CP089977">
    <property type="protein sequence ID" value="UXZ04817.1"/>
    <property type="molecule type" value="Genomic_DNA"/>
</dbReference>
<gene>
    <name evidence="2" type="ORF">LU297_09695</name>
</gene>
<accession>A0ABY6F4A6</accession>
<sequence length="409" mass="45970">MGNIDKLTNQEIKALFDMPPERAIEHLKSKGLHIGWDWTDTHALAHARSFTVAKMTALDMLSTTKKAIEQAMADGTGYKGFEHTIKPYLIQQGWWGETLARNPKTGQTEQVKLGSNRRLKTIYHTNRRTAIMTAKYERMKEAAHTHPYWQYSAILDNRTRPSHSARHGAVYAHDDPFWSHSYPPNGFGCRCTVKAITAKQADRVGISQSDNDTLVLGENGFGGSPVASHLFDKLWYDKARQALGQQHALQEIAKDMASDVRVAGFLAWVRQSQINGQVQGRTYGVGILPQKSLEKLAEKEGLDLNELSPVVGFRDKVITGRKNTRHTAHNDALDEVALQKIVREFGKPDWELWDTQNNNLLLVYKMSDDKVIKLTVQMTKNGAEVISGFYQDLNSIKGSIDGNVFAKIQ</sequence>